<evidence type="ECO:0000313" key="4">
    <source>
        <dbReference type="Proteomes" id="UP000652995"/>
    </source>
</evidence>
<evidence type="ECO:0000313" key="3">
    <source>
        <dbReference type="Proteomes" id="UP000243706"/>
    </source>
</evidence>
<reference evidence="2 3" key="2">
    <citation type="submission" date="2017-06" db="EMBL/GenBank/DDBJ databases">
        <authorList>
            <consortium name="Pathogen Informatics"/>
        </authorList>
    </citation>
    <scope>NUCLEOTIDE SEQUENCE [LARGE SCALE GENOMIC DNA]</scope>
    <source>
        <strain evidence="2 3">NCTC13833</strain>
    </source>
</reference>
<dbReference type="KEGG" id="smus:C7J88_07585"/>
<dbReference type="Pfam" id="PF15432">
    <property type="entry name" value="Sec-ASP3"/>
    <property type="match status" value="1"/>
</dbReference>
<reference evidence="1" key="4">
    <citation type="submission" date="2024-05" db="EMBL/GenBank/DDBJ databases">
        <authorList>
            <person name="Sun Q."/>
            <person name="Sedlacek I."/>
        </authorList>
    </citation>
    <scope>NUCLEOTIDE SEQUENCE</scope>
    <source>
        <strain evidence="1">CCM 4175</strain>
    </source>
</reference>
<organism evidence="2 3">
    <name type="scientific">Staphylococcus muscae</name>
    <dbReference type="NCBI Taxonomy" id="1294"/>
    <lineage>
        <taxon>Bacteria</taxon>
        <taxon>Bacillati</taxon>
        <taxon>Bacillota</taxon>
        <taxon>Bacilli</taxon>
        <taxon>Bacillales</taxon>
        <taxon>Staphylococcaceae</taxon>
        <taxon>Staphylococcus</taxon>
    </lineage>
</organism>
<dbReference type="Proteomes" id="UP000652995">
    <property type="component" value="Unassembled WGS sequence"/>
</dbReference>
<sequence>MQQVIPWTQVTADTFMYGTRLEITEQATYFENALMPSGCVIHEWKMMTVYSTDKTFPQLPILKHGRTYRFTFDFDVEPAGGVYFKINFKKRNGVELEHIIVQSHEADVTFPDDAFSYDIQMINAAATSVCFRAIVIAEQQEMKVNRALTISSILNEQSETSTMNIICVGDQGLSRDAQQGLHNIILIEHAHQDDIQRIVTCLEPLTRGYVLNVIGYTSYTNQLAYQVASTLDATAWVTSKSDIQDNSAATIHEYGTMSHSPHQLVAPLFHESRPLRDLDRMSLNGGMQE</sequence>
<dbReference type="EMBL" id="BMCB01000002">
    <property type="protein sequence ID" value="GGA82198.1"/>
    <property type="molecule type" value="Genomic_DNA"/>
</dbReference>
<dbReference type="RefSeq" id="WP_095115055.1">
    <property type="nucleotide sequence ID" value="NZ_BMCB01000002.1"/>
</dbReference>
<gene>
    <name evidence="2" type="primary">asp3_1</name>
    <name evidence="1" type="ORF">GCM10007183_02970</name>
    <name evidence="2" type="ORF">SAMEA4412661_00083</name>
</gene>
<dbReference type="OrthoDB" id="2042927at2"/>
<reference evidence="1" key="1">
    <citation type="journal article" date="2014" name="Int. J. Syst. Evol. Microbiol.">
        <title>Complete genome of a new Firmicutes species belonging to the dominant human colonic microbiota ('Ruminococcus bicirculans') reveals two chromosomes and a selective capacity to utilize plant glucans.</title>
        <authorList>
            <consortium name="NISC Comparative Sequencing Program"/>
            <person name="Wegmann U."/>
            <person name="Louis P."/>
            <person name="Goesmann A."/>
            <person name="Henrissat B."/>
            <person name="Duncan S.H."/>
            <person name="Flint H.J."/>
        </authorList>
    </citation>
    <scope>NUCLEOTIDE SEQUENCE</scope>
    <source>
        <strain evidence="1">CCM 4175</strain>
    </source>
</reference>
<evidence type="ECO:0000313" key="2">
    <source>
        <dbReference type="EMBL" id="SNV98521.1"/>
    </source>
</evidence>
<evidence type="ECO:0000313" key="1">
    <source>
        <dbReference type="EMBL" id="GGA82198.1"/>
    </source>
</evidence>
<proteinExistence type="predicted"/>
<dbReference type="AlphaFoldDB" id="A0A240BRN4"/>
<dbReference type="EMBL" id="LT906464">
    <property type="protein sequence ID" value="SNV98521.1"/>
    <property type="molecule type" value="Genomic_DNA"/>
</dbReference>
<dbReference type="GO" id="GO:0015031">
    <property type="term" value="P:protein transport"/>
    <property type="evidence" value="ECO:0007669"/>
    <property type="project" value="InterPro"/>
</dbReference>
<keyword evidence="4" id="KW-1185">Reference proteome</keyword>
<dbReference type="Proteomes" id="UP000243706">
    <property type="component" value="Chromosome 1"/>
</dbReference>
<reference evidence="4" key="3">
    <citation type="journal article" date="2019" name="Int. J. Syst. Evol. Microbiol.">
        <title>The Global Catalogue of Microorganisms (GCM) 10K type strain sequencing project: providing services to taxonomists for standard genome sequencing and annotation.</title>
        <authorList>
            <consortium name="The Broad Institute Genomics Platform"/>
            <consortium name="The Broad Institute Genome Sequencing Center for Infectious Disease"/>
            <person name="Wu L."/>
            <person name="Ma J."/>
        </authorList>
    </citation>
    <scope>NUCLEOTIDE SEQUENCE [LARGE SCALE GENOMIC DNA]</scope>
    <source>
        <strain evidence="4">CCM 4175</strain>
    </source>
</reference>
<accession>A0A240BRN4</accession>
<name>A0A240BRN4_9STAP</name>
<dbReference type="InterPro" id="IPR022259">
    <property type="entry name" value="Acessory_Sec_prot_Asp3"/>
</dbReference>
<protein>
    <submittedName>
        <fullName evidence="2">Accessory Sec system protein Asp3</fullName>
    </submittedName>
</protein>
<dbReference type="NCBIfam" id="TIGR03711">
    <property type="entry name" value="acc_sec_asp3"/>
    <property type="match status" value="1"/>
</dbReference>